<protein>
    <submittedName>
        <fullName evidence="6">Uncharacterized protein</fullName>
    </submittedName>
</protein>
<sequence length="806" mass="90828">MSASTPLLAHLESEPDISNAQYVGRTTCTRKNWRWRFLLLALFGTVVTVILGRNIYVATTSYTAQYVLFGRTKLSLSLADAEAVVHDTLAKLNLARNWSYEYTQDLHRTGESRRLVDWTLEKFKEYGLSDTKVETYYVYTNKPVDNALKLVEDGKVTFEASLKEDSIAEDPSTLNNTIPVYHAYSASGNVSSSYFYANYGRREDYQALVARGYNLTGKIAIVRYQGLLRGLKVKFAEEVGAAGVVMYSDPSEDGDHTTQNGYKMYPEGPAKQDSSVQRGSVMFLTEGAGDPTTPGYASRKNAKREDPLKFIPKIPSLPVSQRDITPILKKLNGIGPKASSFGKDWTGKLEGYDYSIGLTLKDKHVSPVLNLYNEQNYEIVPIHNVLGTIPGQVSEEVIVFGNHRDAWIRGGAGDPNSGSAIMLEVMRALQVAIAKGYKPYRTIVFASWDGEEYGLLGSTEWAEDHSAWIQKKVVAYVNIDTGVSGSSLLMGASPLVKEVMLNATKQVNYPKGGTMYDHYVDGPLKGEVPYLGSGSDFAVFVSHLGVPAFEADFFNDPSTDPVYHYHSIYDSFHWMDKYCDPGFIYHNTMAQYYSKNLLQLSGREFLPLSPDFYADEIDRYISESLKQVPTDWYHYENDEFSFEIENGRTFHEAISDHRPAHDKPLRHRKPPHRKIKDFTDAVKATKEAVKYLQRQARLAVAERNQCQTKLNAKPGHLWDRVKLMSRLSVINAKFNLLERVFLHSGGLDDRPWFKHIMFASGRYTGYDGQAIPGFQEAVEDNDKKKGLKWLNILWTKIMLAGFMLSA</sequence>
<dbReference type="Pfam" id="PF04389">
    <property type="entry name" value="Peptidase_M28"/>
    <property type="match status" value="1"/>
</dbReference>
<dbReference type="Pfam" id="PF04253">
    <property type="entry name" value="TFR_dimer"/>
    <property type="match status" value="1"/>
</dbReference>
<dbReference type="GeneID" id="88171913"/>
<evidence type="ECO:0000259" key="3">
    <source>
        <dbReference type="Pfam" id="PF02225"/>
    </source>
</evidence>
<dbReference type="SUPFAM" id="SSF52025">
    <property type="entry name" value="PA domain"/>
    <property type="match status" value="1"/>
</dbReference>
<dbReference type="Gene3D" id="3.40.630.10">
    <property type="entry name" value="Zn peptidases"/>
    <property type="match status" value="1"/>
</dbReference>
<evidence type="ECO:0000259" key="4">
    <source>
        <dbReference type="Pfam" id="PF04253"/>
    </source>
</evidence>
<evidence type="ECO:0000259" key="5">
    <source>
        <dbReference type="Pfam" id="PF04389"/>
    </source>
</evidence>
<dbReference type="GO" id="GO:0004180">
    <property type="term" value="F:carboxypeptidase activity"/>
    <property type="evidence" value="ECO:0007669"/>
    <property type="project" value="TreeGrafter"/>
</dbReference>
<dbReference type="InterPro" id="IPR039373">
    <property type="entry name" value="Peptidase_M28B"/>
</dbReference>
<gene>
    <name evidence="6" type="ORF">PUMCH_000845</name>
</gene>
<name>A0AAX4H5V0_9ASCO</name>
<evidence type="ECO:0000313" key="7">
    <source>
        <dbReference type="Proteomes" id="UP001338582"/>
    </source>
</evidence>
<dbReference type="Pfam" id="PF02225">
    <property type="entry name" value="PA"/>
    <property type="match status" value="1"/>
</dbReference>
<keyword evidence="2" id="KW-1133">Transmembrane helix</keyword>
<feature type="transmembrane region" description="Helical" evidence="2">
    <location>
        <begin position="37"/>
        <end position="56"/>
    </location>
</feature>
<dbReference type="Gene3D" id="1.20.930.40">
    <property type="entry name" value="Transferrin receptor-like, dimerisation domain"/>
    <property type="match status" value="1"/>
</dbReference>
<dbReference type="FunFam" id="3.40.630.10:FF:000101">
    <property type="entry name" value="N-acetylated alpha-linked acidic dipeptidase like 1"/>
    <property type="match status" value="1"/>
</dbReference>
<feature type="domain" description="Peptidase M28" evidence="5">
    <location>
        <begin position="384"/>
        <end position="573"/>
    </location>
</feature>
<dbReference type="SUPFAM" id="SSF47672">
    <property type="entry name" value="Transferrin receptor-like dimerisation domain"/>
    <property type="match status" value="1"/>
</dbReference>
<dbReference type="Gene3D" id="3.50.30.30">
    <property type="match status" value="1"/>
</dbReference>
<evidence type="ECO:0000256" key="2">
    <source>
        <dbReference type="SAM" id="Phobius"/>
    </source>
</evidence>
<comment type="similarity">
    <text evidence="1">Belongs to the peptidase M28 family. M28B subfamily.</text>
</comment>
<organism evidence="6 7">
    <name type="scientific">Australozyma saopauloensis</name>
    <dbReference type="NCBI Taxonomy" id="291208"/>
    <lineage>
        <taxon>Eukaryota</taxon>
        <taxon>Fungi</taxon>
        <taxon>Dikarya</taxon>
        <taxon>Ascomycota</taxon>
        <taxon>Saccharomycotina</taxon>
        <taxon>Pichiomycetes</taxon>
        <taxon>Metschnikowiaceae</taxon>
        <taxon>Australozyma</taxon>
    </lineage>
</organism>
<dbReference type="InterPro" id="IPR036757">
    <property type="entry name" value="TFR-like_dimer_dom_sf"/>
</dbReference>
<dbReference type="InterPro" id="IPR007484">
    <property type="entry name" value="Peptidase_M28"/>
</dbReference>
<keyword evidence="2" id="KW-0472">Membrane</keyword>
<dbReference type="Proteomes" id="UP001338582">
    <property type="component" value="Chromosome 1"/>
</dbReference>
<keyword evidence="7" id="KW-1185">Reference proteome</keyword>
<evidence type="ECO:0000313" key="6">
    <source>
        <dbReference type="EMBL" id="WPK23604.1"/>
    </source>
</evidence>
<dbReference type="InterPro" id="IPR003137">
    <property type="entry name" value="PA_domain"/>
</dbReference>
<dbReference type="AlphaFoldDB" id="A0AAX4H5V0"/>
<dbReference type="EMBL" id="CP138894">
    <property type="protein sequence ID" value="WPK23604.1"/>
    <property type="molecule type" value="Genomic_DNA"/>
</dbReference>
<dbReference type="PANTHER" id="PTHR10404">
    <property type="entry name" value="N-ACETYLATED-ALPHA-LINKED ACIDIC DIPEPTIDASE"/>
    <property type="match status" value="1"/>
</dbReference>
<evidence type="ECO:0000256" key="1">
    <source>
        <dbReference type="ARBA" id="ARBA00005634"/>
    </source>
</evidence>
<dbReference type="CDD" id="cd08022">
    <property type="entry name" value="M28_PSMA_like"/>
    <property type="match status" value="1"/>
</dbReference>
<dbReference type="InterPro" id="IPR046450">
    <property type="entry name" value="PA_dom_sf"/>
</dbReference>
<dbReference type="CDD" id="cd02121">
    <property type="entry name" value="PA_GCPII_like"/>
    <property type="match status" value="1"/>
</dbReference>
<dbReference type="RefSeq" id="XP_062875990.1">
    <property type="nucleotide sequence ID" value="XM_063019920.1"/>
</dbReference>
<reference evidence="6 7" key="1">
    <citation type="submission" date="2023-10" db="EMBL/GenBank/DDBJ databases">
        <title>Draft Genome Sequence of Candida saopaulonensis from a very Premature Infant with Sepsis.</title>
        <authorList>
            <person name="Ning Y."/>
            <person name="Dai R."/>
            <person name="Xiao M."/>
            <person name="Xu Y."/>
            <person name="Yan Q."/>
            <person name="Zhang L."/>
        </authorList>
    </citation>
    <scope>NUCLEOTIDE SEQUENCE [LARGE SCALE GENOMIC DNA]</scope>
    <source>
        <strain evidence="6 7">19XY460</strain>
    </source>
</reference>
<feature type="domain" description="PA" evidence="3">
    <location>
        <begin position="195"/>
        <end position="265"/>
    </location>
</feature>
<dbReference type="PANTHER" id="PTHR10404:SF46">
    <property type="entry name" value="VACUOLAR PROTEIN SORTING-ASSOCIATED PROTEIN 70"/>
    <property type="match status" value="1"/>
</dbReference>
<dbReference type="SUPFAM" id="SSF53187">
    <property type="entry name" value="Zn-dependent exopeptidases"/>
    <property type="match status" value="1"/>
</dbReference>
<proteinExistence type="inferred from homology"/>
<dbReference type="InterPro" id="IPR007365">
    <property type="entry name" value="TFR-like_dimer_dom"/>
</dbReference>
<keyword evidence="2" id="KW-0812">Transmembrane</keyword>
<dbReference type="KEGG" id="asau:88171913"/>
<feature type="domain" description="Transferrin receptor-like dimerisation" evidence="4">
    <location>
        <begin position="683"/>
        <end position="800"/>
    </location>
</feature>
<accession>A0AAX4H5V0</accession>
<dbReference type="FunFam" id="3.50.30.30:FF:000008">
    <property type="entry name" value="Glutamate carboxypeptidase 2"/>
    <property type="match status" value="1"/>
</dbReference>